<evidence type="ECO:0000313" key="2">
    <source>
        <dbReference type="Proteomes" id="UP001238334"/>
    </source>
</evidence>
<keyword evidence="2" id="KW-1185">Reference proteome</keyword>
<dbReference type="RefSeq" id="WP_270917498.1">
    <property type="nucleotide sequence ID" value="NZ_CP127247.1"/>
</dbReference>
<dbReference type="EMBL" id="CP127247">
    <property type="protein sequence ID" value="WIY27056.1"/>
    <property type="molecule type" value="Genomic_DNA"/>
</dbReference>
<dbReference type="AlphaFoldDB" id="A0A9Y2L1M9"/>
<protein>
    <submittedName>
        <fullName evidence="1">Uncharacterized protein</fullName>
    </submittedName>
</protein>
<organism evidence="1 2">
    <name type="scientific">Parasedimentitalea psychrophila</name>
    <dbReference type="NCBI Taxonomy" id="2997337"/>
    <lineage>
        <taxon>Bacteria</taxon>
        <taxon>Pseudomonadati</taxon>
        <taxon>Pseudomonadota</taxon>
        <taxon>Alphaproteobacteria</taxon>
        <taxon>Rhodobacterales</taxon>
        <taxon>Paracoccaceae</taxon>
        <taxon>Parasedimentitalea</taxon>
    </lineage>
</organism>
<proteinExistence type="predicted"/>
<dbReference type="Proteomes" id="UP001238334">
    <property type="component" value="Chromosome"/>
</dbReference>
<name>A0A9Y2L1M9_9RHOB</name>
<evidence type="ECO:0000313" key="1">
    <source>
        <dbReference type="EMBL" id="WIY27056.1"/>
    </source>
</evidence>
<accession>A0A9Y2L1M9</accession>
<sequence length="41" mass="4270">MKGFNTSLIFAARGADDSGSADQTQQLEAAALNRAQEQGSI</sequence>
<gene>
    <name evidence="1" type="ORF">QPJ95_09120</name>
</gene>
<reference evidence="1 2" key="1">
    <citation type="submission" date="2023-06" db="EMBL/GenBank/DDBJ databases">
        <title>Parasedimentitalea psychrophila sp. nov., a psychrophilic bacterium isolated from deep-sea sediment.</title>
        <authorList>
            <person name="Li A."/>
        </authorList>
    </citation>
    <scope>NUCLEOTIDE SEQUENCE [LARGE SCALE GENOMIC DNA]</scope>
    <source>
        <strain evidence="1 2">QS115</strain>
    </source>
</reference>
<dbReference type="KEGG" id="ppso:QPJ95_09120"/>